<dbReference type="PANTHER" id="PTHR44314">
    <property type="entry name" value="CILIA- AND FLAGELLA-ASSOCIATED PROTEIN 70"/>
    <property type="match status" value="1"/>
</dbReference>
<proteinExistence type="predicted"/>
<dbReference type="AlphaFoldDB" id="A0A6P8W9I0"/>
<evidence type="ECO:0000256" key="3">
    <source>
        <dbReference type="SAM" id="MobiDB-lite"/>
    </source>
</evidence>
<protein>
    <submittedName>
        <fullName evidence="5">Uncharacterized protein LOC117565268 isoform X1</fullName>
    </submittedName>
</protein>
<keyword evidence="2" id="KW-0802">TPR repeat</keyword>
<dbReference type="Gene3D" id="1.25.40.10">
    <property type="entry name" value="Tetratricopeptide repeat domain"/>
    <property type="match status" value="1"/>
</dbReference>
<keyword evidence="4" id="KW-1185">Reference proteome</keyword>
<dbReference type="RefSeq" id="XP_034100184.1">
    <property type="nucleotide sequence ID" value="XM_034244293.2"/>
</dbReference>
<dbReference type="InterPro" id="IPR011990">
    <property type="entry name" value="TPR-like_helical_dom_sf"/>
</dbReference>
<evidence type="ECO:0000313" key="5">
    <source>
        <dbReference type="RefSeq" id="XP_034100184.1"/>
    </source>
</evidence>
<dbReference type="PANTHER" id="PTHR44314:SF1">
    <property type="entry name" value="CILIA- AND FLAGELLA-ASSOCIATED PROTEIN 70"/>
    <property type="match status" value="1"/>
</dbReference>
<organism evidence="4 5">
    <name type="scientific">Drosophila albomicans</name>
    <name type="common">Fruit fly</name>
    <dbReference type="NCBI Taxonomy" id="7291"/>
    <lineage>
        <taxon>Eukaryota</taxon>
        <taxon>Metazoa</taxon>
        <taxon>Ecdysozoa</taxon>
        <taxon>Arthropoda</taxon>
        <taxon>Hexapoda</taxon>
        <taxon>Insecta</taxon>
        <taxon>Pterygota</taxon>
        <taxon>Neoptera</taxon>
        <taxon>Endopterygota</taxon>
        <taxon>Diptera</taxon>
        <taxon>Brachycera</taxon>
        <taxon>Muscomorpha</taxon>
        <taxon>Ephydroidea</taxon>
        <taxon>Drosophilidae</taxon>
        <taxon>Drosophila</taxon>
    </lineage>
</organism>
<dbReference type="OrthoDB" id="10262375at2759"/>
<reference evidence="5" key="1">
    <citation type="submission" date="2025-08" db="UniProtKB">
        <authorList>
            <consortium name="RefSeq"/>
        </authorList>
    </citation>
    <scope>IDENTIFICATION</scope>
    <source>
        <strain evidence="5">15112-1751.03</strain>
        <tissue evidence="5">Whole Adult</tissue>
    </source>
</reference>
<dbReference type="GO" id="GO:0003341">
    <property type="term" value="P:cilium movement"/>
    <property type="evidence" value="ECO:0007669"/>
    <property type="project" value="TreeGrafter"/>
</dbReference>
<dbReference type="GO" id="GO:0070062">
    <property type="term" value="C:extracellular exosome"/>
    <property type="evidence" value="ECO:0007669"/>
    <property type="project" value="TreeGrafter"/>
</dbReference>
<evidence type="ECO:0000256" key="1">
    <source>
        <dbReference type="ARBA" id="ARBA00022737"/>
    </source>
</evidence>
<dbReference type="InterPro" id="IPR052628">
    <property type="entry name" value="CFAP70"/>
</dbReference>
<dbReference type="GO" id="GO:0031514">
    <property type="term" value="C:motile cilium"/>
    <property type="evidence" value="ECO:0007669"/>
    <property type="project" value="TreeGrafter"/>
</dbReference>
<evidence type="ECO:0000313" key="4">
    <source>
        <dbReference type="Proteomes" id="UP000515160"/>
    </source>
</evidence>
<keyword evidence="1" id="KW-0677">Repeat</keyword>
<dbReference type="GeneID" id="117565268"/>
<dbReference type="Proteomes" id="UP000515160">
    <property type="component" value="Chromosome 2L"/>
</dbReference>
<sequence length="1080" mass="126611">MTHIVNKNKNKMDSANGKRGSTLIRLPRNTRRKKSICYSKRASKVSPDVPLPKETPQRVFLYMKLNSIVNLPVAPYPLELHLYHVQQTLQKMSEHYTTETIIYSHEFEMERPAFAMGIIQDSIDDLNVFSDNPLVVSLYQRIPRHRRKELKTVTEVRTETSIMRVSTKKKQKVKMSSDPDHYVSSEGQHSTHIVDMAAEAWGNASGDGVATLGEACDEEDDDDFVEERLEFLSRGHCDLLQLFQCKRFIANIPIMLYAEYDRMLETTTSQKITTTSEWHMYSILPILKKFHFTNLVFVTLESIYNAPEELHQRAGHLGINISIRSTEPDPDLDMEYQVIPFCTFYGFISQIIGYQNTIIVWESIKRDLLNDSRCKSSNNQMETSAYIKLPRLLRDLLTTPGVDMKIDEINQFADYALINNSLHRYVMTTDMREVLESAVLHNQYELLLQLYDETPDNVLYEGVINPSVFGYPEVTSCRFASVLSPVVRKTERKTNRLTESSEPESIMFSIIKICFFQPLTKRNERLDVFNENQMKCAKLRLCMGPEFPNESLKSRDIIKELYRNFDELIKELISFMVKNDVTSIEDKPHNFCCHLNNLRNLLVDICGSDFNVRMPTKTNLEFREMLTHMHKELMERIEGLLIACSWESLSNCVLNYDNECTRTIRLMEEYRNMCIMGECAMAKQIFNELKSSCNAKILLNFYVFLTSVENLNFEQATNYLRHQKESNWSGEYFVCLLELYVNYKMHLKVEENEGEAYSNLLEQLRIFSIQNNLDREVYVLLYCYYKQKNYLPGMEFTRWQYENLYDVPRKIMPLIPRSLYQSFIPIDFQMRGQLMHAHRFYEVFKTFACLGAYGFAEIIFAEIASEFTTIEAYLITTTLKILQGEIDKNFVVKRITTDNTVFGKMLGYYQAHINGSVEYSRRRYDEAIKHYRDLLSINLTEDETRFIFYTSLMRLARLSFEREDYELAAQAYEMCTPYSKRDKNFVANYGRGLTLYYQNKLEDAIEYLSRSTDNDIFVPDPWGYLAVINLRLNRNKSALDCWKVAKMHPEMPLNNRIYEELEKIKYSDVCLLVEDDCMMI</sequence>
<feature type="region of interest" description="Disordered" evidence="3">
    <location>
        <begin position="167"/>
        <end position="186"/>
    </location>
</feature>
<gene>
    <name evidence="5" type="primary">LOC117565268</name>
</gene>
<accession>A0A6P8W9I0</accession>
<evidence type="ECO:0000256" key="2">
    <source>
        <dbReference type="ARBA" id="ARBA00022803"/>
    </source>
</evidence>
<feature type="region of interest" description="Disordered" evidence="3">
    <location>
        <begin position="1"/>
        <end position="21"/>
    </location>
</feature>
<name>A0A6P8W9I0_DROAB</name>
<dbReference type="SUPFAM" id="SSF48452">
    <property type="entry name" value="TPR-like"/>
    <property type="match status" value="1"/>
</dbReference>
<dbReference type="GO" id="GO:0060271">
    <property type="term" value="P:cilium assembly"/>
    <property type="evidence" value="ECO:0007669"/>
    <property type="project" value="TreeGrafter"/>
</dbReference>